<accession>A0A8K0DKS2</accession>
<protein>
    <submittedName>
        <fullName evidence="1">Uncharacterized protein</fullName>
    </submittedName>
</protein>
<reference evidence="1" key="1">
    <citation type="submission" date="2019-08" db="EMBL/GenBank/DDBJ databases">
        <title>The genome of the North American firefly Photinus pyralis.</title>
        <authorList>
            <consortium name="Photinus pyralis genome working group"/>
            <person name="Fallon T.R."/>
            <person name="Sander Lower S.E."/>
            <person name="Weng J.-K."/>
        </authorList>
    </citation>
    <scope>NUCLEOTIDE SEQUENCE</scope>
    <source>
        <strain evidence="1">TRF0915ILg1</strain>
        <tissue evidence="1">Whole body</tissue>
    </source>
</reference>
<organism evidence="1 2">
    <name type="scientific">Ignelater luminosus</name>
    <name type="common">Cucubano</name>
    <name type="synonym">Pyrophorus luminosus</name>
    <dbReference type="NCBI Taxonomy" id="2038154"/>
    <lineage>
        <taxon>Eukaryota</taxon>
        <taxon>Metazoa</taxon>
        <taxon>Ecdysozoa</taxon>
        <taxon>Arthropoda</taxon>
        <taxon>Hexapoda</taxon>
        <taxon>Insecta</taxon>
        <taxon>Pterygota</taxon>
        <taxon>Neoptera</taxon>
        <taxon>Endopterygota</taxon>
        <taxon>Coleoptera</taxon>
        <taxon>Polyphaga</taxon>
        <taxon>Elateriformia</taxon>
        <taxon>Elateroidea</taxon>
        <taxon>Elateridae</taxon>
        <taxon>Agrypninae</taxon>
        <taxon>Pyrophorini</taxon>
        <taxon>Ignelater</taxon>
    </lineage>
</organism>
<comment type="caution">
    <text evidence="1">The sequence shown here is derived from an EMBL/GenBank/DDBJ whole genome shotgun (WGS) entry which is preliminary data.</text>
</comment>
<evidence type="ECO:0000313" key="2">
    <source>
        <dbReference type="Proteomes" id="UP000801492"/>
    </source>
</evidence>
<dbReference type="EMBL" id="VTPC01000629">
    <property type="protein sequence ID" value="KAF2904983.1"/>
    <property type="molecule type" value="Genomic_DNA"/>
</dbReference>
<evidence type="ECO:0000313" key="1">
    <source>
        <dbReference type="EMBL" id="KAF2904983.1"/>
    </source>
</evidence>
<sequence>MEKERNPQQAEESHLMDYSPNILVFKRPDKVLRRPKASLTVELRELRELSTIPIPTKCPSSSRILWGGSPEVDDDTLANKKRVGPRRLDEVAQMEVVGHFAATSTSSVRKTTTATGSKSF</sequence>
<gene>
    <name evidence="1" type="ORF">ILUMI_01194</name>
</gene>
<dbReference type="AlphaFoldDB" id="A0A8K0DKS2"/>
<proteinExistence type="predicted"/>
<dbReference type="Proteomes" id="UP000801492">
    <property type="component" value="Unassembled WGS sequence"/>
</dbReference>
<name>A0A8K0DKS2_IGNLU</name>
<keyword evidence="2" id="KW-1185">Reference proteome</keyword>